<dbReference type="Proteomes" id="UP000680067">
    <property type="component" value="Unassembled WGS sequence"/>
</dbReference>
<organism evidence="1 2">
    <name type="scientific">Undibacterium luofuense</name>
    <dbReference type="NCBI Taxonomy" id="2828733"/>
    <lineage>
        <taxon>Bacteria</taxon>
        <taxon>Pseudomonadati</taxon>
        <taxon>Pseudomonadota</taxon>
        <taxon>Betaproteobacteria</taxon>
        <taxon>Burkholderiales</taxon>
        <taxon>Oxalobacteraceae</taxon>
        <taxon>Undibacterium</taxon>
    </lineage>
</organism>
<evidence type="ECO:0000313" key="1">
    <source>
        <dbReference type="EMBL" id="MBR7783536.1"/>
    </source>
</evidence>
<dbReference type="AlphaFoldDB" id="A0A941I785"/>
<evidence type="ECO:0000313" key="2">
    <source>
        <dbReference type="Proteomes" id="UP000680067"/>
    </source>
</evidence>
<reference evidence="1" key="1">
    <citation type="submission" date="2021-04" db="EMBL/GenBank/DDBJ databases">
        <title>novel species isolated from subtropical streams in China.</title>
        <authorList>
            <person name="Lu H."/>
        </authorList>
    </citation>
    <scope>NUCLEOTIDE SEQUENCE</scope>
    <source>
        <strain evidence="1">LFS511W</strain>
    </source>
</reference>
<protein>
    <submittedName>
        <fullName evidence="1">Uncharacterized protein</fullName>
    </submittedName>
</protein>
<accession>A0A941I785</accession>
<gene>
    <name evidence="1" type="ORF">KDM89_15430</name>
</gene>
<proteinExistence type="predicted"/>
<dbReference type="EMBL" id="JAGSPN010000012">
    <property type="protein sequence ID" value="MBR7783536.1"/>
    <property type="molecule type" value="Genomic_DNA"/>
</dbReference>
<dbReference type="RefSeq" id="WP_212688808.1">
    <property type="nucleotide sequence ID" value="NZ_JAGSPN010000012.1"/>
</dbReference>
<sequence>MNDNDASDMMVSSRLWLAQASGYGSGSHSATALVLEYGEQEYWLRSRFAWRRQLAAAGEPAWFASWLDTETGSRQREAWRSRLPVSQRAGLWRVRNLQCCMPPETLLNHTEQILCSPYSGKPLLHLQLQADHTIRLYWEADCYRQIY</sequence>
<keyword evidence="2" id="KW-1185">Reference proteome</keyword>
<name>A0A941I785_9BURK</name>
<comment type="caution">
    <text evidence="1">The sequence shown here is derived from an EMBL/GenBank/DDBJ whole genome shotgun (WGS) entry which is preliminary data.</text>
</comment>